<evidence type="ECO:0000313" key="4">
    <source>
        <dbReference type="Proteomes" id="UP000037600"/>
    </source>
</evidence>
<dbReference type="PANTHER" id="PTHR40547">
    <property type="entry name" value="SLL0298 PROTEIN"/>
    <property type="match status" value="1"/>
</dbReference>
<keyword evidence="3" id="KW-0969">Cilium</keyword>
<feature type="transmembrane region" description="Helical" evidence="1">
    <location>
        <begin position="45"/>
        <end position="71"/>
    </location>
</feature>
<organism evidence="3 4">
    <name type="scientific">Catenovulum maritimum</name>
    <dbReference type="NCBI Taxonomy" id="1513271"/>
    <lineage>
        <taxon>Bacteria</taxon>
        <taxon>Pseudomonadati</taxon>
        <taxon>Pseudomonadota</taxon>
        <taxon>Gammaproteobacteria</taxon>
        <taxon>Alteromonadales</taxon>
        <taxon>Alteromonadaceae</taxon>
        <taxon>Catenovulum</taxon>
    </lineage>
</organism>
<dbReference type="OrthoDB" id="9786029at2"/>
<keyword evidence="4" id="KW-1185">Reference proteome</keyword>
<protein>
    <submittedName>
        <fullName evidence="3">Flagellar biosynthesis protein FlhF</fullName>
    </submittedName>
</protein>
<sequence>MPKKFIQRFLPDHQTIKNQKSLKIFGNLLHDPNLWHLNRHSVTTAFALGLFNAFIPVPFQMWLSAAGAIIFRANLPLSVAIVWITNPFTIPPIFYACYLLGSFVLGQEQQNFQFELSWQFLTESMATIGPALLTGCGIAAVTFSLLGYIGISLIWRMSVANNWKKRQISREPK</sequence>
<dbReference type="PANTHER" id="PTHR40547:SF1">
    <property type="entry name" value="SLL0298 PROTEIN"/>
    <property type="match status" value="1"/>
</dbReference>
<feature type="transmembrane region" description="Helical" evidence="1">
    <location>
        <begin position="125"/>
        <end position="155"/>
    </location>
</feature>
<evidence type="ECO:0000313" key="3">
    <source>
        <dbReference type="EMBL" id="KMT63836.1"/>
    </source>
</evidence>
<accession>A0A0J8JHD3</accession>
<keyword evidence="3" id="KW-0966">Cell projection</keyword>
<dbReference type="EMBL" id="LAZL01000040">
    <property type="protein sequence ID" value="KMT63836.1"/>
    <property type="molecule type" value="Genomic_DNA"/>
</dbReference>
<dbReference type="STRING" id="1513271.XM47_17655"/>
<keyword evidence="1" id="KW-0812">Transmembrane</keyword>
<dbReference type="RefSeq" id="WP_048695525.1">
    <property type="nucleotide sequence ID" value="NZ_KQ130510.1"/>
</dbReference>
<name>A0A0J8JHD3_9ALTE</name>
<dbReference type="InterPro" id="IPR018639">
    <property type="entry name" value="DUF2062"/>
</dbReference>
<keyword evidence="3" id="KW-0282">Flagellum</keyword>
<comment type="caution">
    <text evidence="3">The sequence shown here is derived from an EMBL/GenBank/DDBJ whole genome shotgun (WGS) entry which is preliminary data.</text>
</comment>
<dbReference type="Pfam" id="PF09835">
    <property type="entry name" value="DUF2062"/>
    <property type="match status" value="1"/>
</dbReference>
<dbReference type="Proteomes" id="UP000037600">
    <property type="component" value="Unassembled WGS sequence"/>
</dbReference>
<reference evidence="3 4" key="1">
    <citation type="submission" date="2015-04" db="EMBL/GenBank/DDBJ databases">
        <title>Draft Genome Sequence of the Novel Agar-Digesting Marine Bacterium Q1.</title>
        <authorList>
            <person name="Li Y."/>
            <person name="Li D."/>
            <person name="Chen G."/>
            <person name="Du Z."/>
        </authorList>
    </citation>
    <scope>NUCLEOTIDE SEQUENCE [LARGE SCALE GENOMIC DNA]</scope>
    <source>
        <strain evidence="3 4">Q1</strain>
    </source>
</reference>
<dbReference type="AlphaFoldDB" id="A0A0J8JHD3"/>
<evidence type="ECO:0000256" key="1">
    <source>
        <dbReference type="SAM" id="Phobius"/>
    </source>
</evidence>
<keyword evidence="1" id="KW-1133">Transmembrane helix</keyword>
<feature type="domain" description="DUF2062" evidence="2">
    <location>
        <begin position="23"/>
        <end position="164"/>
    </location>
</feature>
<proteinExistence type="predicted"/>
<gene>
    <name evidence="3" type="ORF">XM47_17655</name>
</gene>
<feature type="transmembrane region" description="Helical" evidence="1">
    <location>
        <begin position="83"/>
        <end position="105"/>
    </location>
</feature>
<evidence type="ECO:0000259" key="2">
    <source>
        <dbReference type="Pfam" id="PF09835"/>
    </source>
</evidence>
<keyword evidence="1" id="KW-0472">Membrane</keyword>